<keyword evidence="2" id="KW-0732">Signal</keyword>
<evidence type="ECO:0000256" key="2">
    <source>
        <dbReference type="SAM" id="SignalP"/>
    </source>
</evidence>
<evidence type="ECO:0000313" key="4">
    <source>
        <dbReference type="Proteomes" id="UP000193498"/>
    </source>
</evidence>
<keyword evidence="4" id="KW-1185">Reference proteome</keyword>
<feature type="signal peptide" evidence="2">
    <location>
        <begin position="1"/>
        <end position="20"/>
    </location>
</feature>
<gene>
    <name evidence="3" type="ORF">K493DRAFT_319958</name>
</gene>
<accession>A0A1Y1XJC0</accession>
<feature type="region of interest" description="Disordered" evidence="1">
    <location>
        <begin position="112"/>
        <end position="167"/>
    </location>
</feature>
<evidence type="ECO:0000256" key="1">
    <source>
        <dbReference type="SAM" id="MobiDB-lite"/>
    </source>
</evidence>
<feature type="compositionally biased region" description="Basic and acidic residues" evidence="1">
    <location>
        <begin position="151"/>
        <end position="162"/>
    </location>
</feature>
<dbReference type="AlphaFoldDB" id="A0A1Y1XJC0"/>
<evidence type="ECO:0000313" key="3">
    <source>
        <dbReference type="EMBL" id="ORX85506.1"/>
    </source>
</evidence>
<organism evidence="3 4">
    <name type="scientific">Basidiobolus meristosporus CBS 931.73</name>
    <dbReference type="NCBI Taxonomy" id="1314790"/>
    <lineage>
        <taxon>Eukaryota</taxon>
        <taxon>Fungi</taxon>
        <taxon>Fungi incertae sedis</taxon>
        <taxon>Zoopagomycota</taxon>
        <taxon>Entomophthoromycotina</taxon>
        <taxon>Basidiobolomycetes</taxon>
        <taxon>Basidiobolales</taxon>
        <taxon>Basidiobolaceae</taxon>
        <taxon>Basidiobolus</taxon>
    </lineage>
</organism>
<feature type="compositionally biased region" description="Low complexity" evidence="1">
    <location>
        <begin position="113"/>
        <end position="150"/>
    </location>
</feature>
<reference evidence="3 4" key="1">
    <citation type="submission" date="2016-07" db="EMBL/GenBank/DDBJ databases">
        <title>Pervasive Adenine N6-methylation of Active Genes in Fungi.</title>
        <authorList>
            <consortium name="DOE Joint Genome Institute"/>
            <person name="Mondo S.J."/>
            <person name="Dannebaum R.O."/>
            <person name="Kuo R.C."/>
            <person name="Labutti K."/>
            <person name="Haridas S."/>
            <person name="Kuo A."/>
            <person name="Salamov A."/>
            <person name="Ahrendt S.R."/>
            <person name="Lipzen A."/>
            <person name="Sullivan W."/>
            <person name="Andreopoulos W.B."/>
            <person name="Clum A."/>
            <person name="Lindquist E."/>
            <person name="Daum C."/>
            <person name="Ramamoorthy G.K."/>
            <person name="Gryganskyi A."/>
            <person name="Culley D."/>
            <person name="Magnuson J.K."/>
            <person name="James T.Y."/>
            <person name="O'Malley M.A."/>
            <person name="Stajich J.E."/>
            <person name="Spatafora J.W."/>
            <person name="Visel A."/>
            <person name="Grigoriev I.V."/>
        </authorList>
    </citation>
    <scope>NUCLEOTIDE SEQUENCE [LARGE SCALE GENOMIC DNA]</scope>
    <source>
        <strain evidence="3 4">CBS 931.73</strain>
    </source>
</reference>
<dbReference type="STRING" id="1314790.A0A1Y1XJC0"/>
<evidence type="ECO:0008006" key="5">
    <source>
        <dbReference type="Google" id="ProtNLM"/>
    </source>
</evidence>
<comment type="caution">
    <text evidence="3">The sequence shown here is derived from an EMBL/GenBank/DDBJ whole genome shotgun (WGS) entry which is preliminary data.</text>
</comment>
<protein>
    <recommendedName>
        <fullName evidence="5">Extracellular membrane protein CFEM domain-containing protein</fullName>
    </recommendedName>
</protein>
<dbReference type="OrthoDB" id="5597238at2759"/>
<dbReference type="Proteomes" id="UP000193498">
    <property type="component" value="Unassembled WGS sequence"/>
</dbReference>
<proteinExistence type="predicted"/>
<dbReference type="InParanoid" id="A0A1Y1XJC0"/>
<dbReference type="EMBL" id="MCFE01000589">
    <property type="protein sequence ID" value="ORX85506.1"/>
    <property type="molecule type" value="Genomic_DNA"/>
</dbReference>
<sequence>MKGILNYSLLFAISALAVNCETTTPSASSSSVHTTATPVAQSKYEKCVQERHCTPGDVNCLAICVGVPNPSKEQTIKTTECVAKCDKNDVAQYKICVHNCIESNFMANNLGNSSSSSTAATQSSDSTSSGHSSASSSSSSSTAPSSSPSSSDKDKEDKDHKSGSAPGLMIPTMAILGALSVALAMI</sequence>
<name>A0A1Y1XJC0_9FUNG</name>
<feature type="chain" id="PRO_5011005951" description="Extracellular membrane protein CFEM domain-containing protein" evidence="2">
    <location>
        <begin position="21"/>
        <end position="186"/>
    </location>
</feature>